<dbReference type="Pfam" id="PF16778">
    <property type="entry name" value="Phage_tail_APC"/>
    <property type="match status" value="1"/>
</dbReference>
<evidence type="ECO:0000313" key="3">
    <source>
        <dbReference type="Proteomes" id="UP000824176"/>
    </source>
</evidence>
<gene>
    <name evidence="2" type="ORF">H9804_00775</name>
</gene>
<accession>A0A9D2GR51</accession>
<dbReference type="Proteomes" id="UP000824176">
    <property type="component" value="Unassembled WGS sequence"/>
</dbReference>
<evidence type="ECO:0000313" key="2">
    <source>
        <dbReference type="EMBL" id="HIZ88452.1"/>
    </source>
</evidence>
<evidence type="ECO:0000259" key="1">
    <source>
        <dbReference type="Pfam" id="PF16778"/>
    </source>
</evidence>
<comment type="caution">
    <text evidence="2">The sequence shown here is derived from an EMBL/GenBank/DDBJ whole genome shotgun (WGS) entry which is preliminary data.</text>
</comment>
<dbReference type="InterPro" id="IPR031893">
    <property type="entry name" value="Phage_tail_APC"/>
</dbReference>
<proteinExistence type="predicted"/>
<organism evidence="2 3">
    <name type="scientific">Candidatus Mucispirillum faecigallinarum</name>
    <dbReference type="NCBI Taxonomy" id="2838699"/>
    <lineage>
        <taxon>Bacteria</taxon>
        <taxon>Pseudomonadati</taxon>
        <taxon>Deferribacterota</taxon>
        <taxon>Deferribacteres</taxon>
        <taxon>Deferribacterales</taxon>
        <taxon>Mucispirillaceae</taxon>
        <taxon>Mucispirillum</taxon>
    </lineage>
</organism>
<name>A0A9D2GR51_9BACT</name>
<protein>
    <submittedName>
        <fullName evidence="2">Phage tail assembly chaperone</fullName>
    </submittedName>
</protein>
<sequence>MEEISNIEIKNDGSYIVIKNNMPYHIPNNEEYMQEYENIKKYISENNIEVSEYKEIEYNIIDTNSEEFIRIKRDNLLKEADIILLKYQEQAALGIIEANQEYYNALLQYKQNLRDITKQIDFPNNVIFPILPEYI</sequence>
<dbReference type="EMBL" id="DXAQ01000013">
    <property type="protein sequence ID" value="HIZ88452.1"/>
    <property type="molecule type" value="Genomic_DNA"/>
</dbReference>
<feature type="domain" description="Phage tail assembly chaperone-like" evidence="1">
    <location>
        <begin position="68"/>
        <end position="133"/>
    </location>
</feature>
<reference evidence="2" key="1">
    <citation type="journal article" date="2021" name="PeerJ">
        <title>Extensive microbial diversity within the chicken gut microbiome revealed by metagenomics and culture.</title>
        <authorList>
            <person name="Gilroy R."/>
            <person name="Ravi A."/>
            <person name="Getino M."/>
            <person name="Pursley I."/>
            <person name="Horton D.L."/>
            <person name="Alikhan N.F."/>
            <person name="Baker D."/>
            <person name="Gharbi K."/>
            <person name="Hall N."/>
            <person name="Watson M."/>
            <person name="Adriaenssens E.M."/>
            <person name="Foster-Nyarko E."/>
            <person name="Jarju S."/>
            <person name="Secka A."/>
            <person name="Antonio M."/>
            <person name="Oren A."/>
            <person name="Chaudhuri R.R."/>
            <person name="La Ragione R."/>
            <person name="Hildebrand F."/>
            <person name="Pallen M.J."/>
        </authorList>
    </citation>
    <scope>NUCLEOTIDE SEQUENCE</scope>
    <source>
        <strain evidence="2">ChiW4-1371</strain>
    </source>
</reference>
<dbReference type="AlphaFoldDB" id="A0A9D2GR51"/>
<reference evidence="2" key="2">
    <citation type="submission" date="2021-04" db="EMBL/GenBank/DDBJ databases">
        <authorList>
            <person name="Gilroy R."/>
        </authorList>
    </citation>
    <scope>NUCLEOTIDE SEQUENCE</scope>
    <source>
        <strain evidence="2">ChiW4-1371</strain>
    </source>
</reference>